<keyword evidence="1" id="KW-0560">Oxidoreductase</keyword>
<dbReference type="FunFam" id="2.60.120.330:FF:000051">
    <property type="entry name" value="Clavaminate synthase-like protein"/>
    <property type="match status" value="1"/>
</dbReference>
<proteinExistence type="inferred from homology"/>
<dbReference type="InterPro" id="IPR005123">
    <property type="entry name" value="Oxoglu/Fe-dep_dioxygenase_dom"/>
</dbReference>
<dbReference type="Proteomes" id="UP000837801">
    <property type="component" value="Unassembled WGS sequence"/>
</dbReference>
<evidence type="ECO:0000313" key="4">
    <source>
        <dbReference type="Proteomes" id="UP000837801"/>
    </source>
</evidence>
<dbReference type="GO" id="GO:0051213">
    <property type="term" value="F:dioxygenase activity"/>
    <property type="evidence" value="ECO:0007669"/>
    <property type="project" value="UniProtKB-KW"/>
</dbReference>
<keyword evidence="1" id="KW-0408">Iron</keyword>
<keyword evidence="4" id="KW-1185">Reference proteome</keyword>
<dbReference type="EMBL" id="CAKXYY010000013">
    <property type="protein sequence ID" value="CAH2353901.1"/>
    <property type="molecule type" value="Genomic_DNA"/>
</dbReference>
<organism evidence="3 4">
    <name type="scientific">[Candida] railenensis</name>
    <dbReference type="NCBI Taxonomy" id="45579"/>
    <lineage>
        <taxon>Eukaryota</taxon>
        <taxon>Fungi</taxon>
        <taxon>Dikarya</taxon>
        <taxon>Ascomycota</taxon>
        <taxon>Saccharomycotina</taxon>
        <taxon>Pichiomycetes</taxon>
        <taxon>Debaryomycetaceae</taxon>
        <taxon>Kurtzmaniella</taxon>
    </lineage>
</organism>
<sequence length="339" mass="38177">MTNSNPLKTVDISTLDKATASELLEAATTQGFLFVEGHDFTQQEVDDLFQLSKEFFELPKEYKEKYPIDKSNHGYSKMGEEVLDPSDKSQKGGDPKEAMNFCCMNFETGLSSKQVPDWFFEDPERIERVKVASKKLYRLSVDLLKLLAIGLEIEDSDESKGEDWFSSRYHATKESGTTFRFLHYPGQKSLSPEAVIRAGAHTDYGSMTLLFQQENQEGLEIYSPVAKAWQAVPFIPSSKGEGRAPPIVVNIADQLSFWTAGILKSTIHRVKFPPKVQETGQDRYSIVFFSHPNDETKLEPVPSAMVQKVRGRGANKDGAQVITAKEHLDKRLAATYGWY</sequence>
<accession>A0A9P0QSE8</accession>
<name>A0A9P0QSE8_9ASCO</name>
<comment type="similarity">
    <text evidence="1">Belongs to the iron/ascorbate-dependent oxidoreductase family.</text>
</comment>
<reference evidence="3" key="1">
    <citation type="submission" date="2022-03" db="EMBL/GenBank/DDBJ databases">
        <authorList>
            <person name="Legras J.-L."/>
            <person name="Devillers H."/>
            <person name="Grondin C."/>
        </authorList>
    </citation>
    <scope>NUCLEOTIDE SEQUENCE</scope>
    <source>
        <strain evidence="3">CLIB 1423</strain>
    </source>
</reference>
<comment type="caution">
    <text evidence="3">The sequence shown here is derived from an EMBL/GenBank/DDBJ whole genome shotgun (WGS) entry which is preliminary data.</text>
</comment>
<dbReference type="PANTHER" id="PTHR47990">
    <property type="entry name" value="2-OXOGLUTARATE (2OG) AND FE(II)-DEPENDENT OXYGENASE SUPERFAMILY PROTEIN-RELATED"/>
    <property type="match status" value="1"/>
</dbReference>
<dbReference type="PROSITE" id="PS51471">
    <property type="entry name" value="FE2OG_OXY"/>
    <property type="match status" value="1"/>
</dbReference>
<keyword evidence="1" id="KW-0479">Metal-binding</keyword>
<dbReference type="Pfam" id="PF03171">
    <property type="entry name" value="2OG-FeII_Oxy"/>
    <property type="match status" value="1"/>
</dbReference>
<dbReference type="InterPro" id="IPR027443">
    <property type="entry name" value="IPNS-like_sf"/>
</dbReference>
<dbReference type="InterPro" id="IPR026992">
    <property type="entry name" value="DIOX_N"/>
</dbReference>
<dbReference type="AlphaFoldDB" id="A0A9P0QSE8"/>
<dbReference type="GO" id="GO:0044283">
    <property type="term" value="P:small molecule biosynthetic process"/>
    <property type="evidence" value="ECO:0007669"/>
    <property type="project" value="UniProtKB-ARBA"/>
</dbReference>
<evidence type="ECO:0000256" key="1">
    <source>
        <dbReference type="RuleBase" id="RU003682"/>
    </source>
</evidence>
<evidence type="ECO:0000313" key="3">
    <source>
        <dbReference type="EMBL" id="CAH2353901.1"/>
    </source>
</evidence>
<dbReference type="Pfam" id="PF14226">
    <property type="entry name" value="DIOX_N"/>
    <property type="match status" value="1"/>
</dbReference>
<dbReference type="Gene3D" id="2.60.120.330">
    <property type="entry name" value="B-lactam Antibiotic, Isopenicillin N Synthase, Chain"/>
    <property type="match status" value="1"/>
</dbReference>
<dbReference type="OrthoDB" id="288590at2759"/>
<dbReference type="InterPro" id="IPR050231">
    <property type="entry name" value="Iron_ascorbate_oxido_reductase"/>
</dbReference>
<dbReference type="SUPFAM" id="SSF51197">
    <property type="entry name" value="Clavaminate synthase-like"/>
    <property type="match status" value="1"/>
</dbReference>
<evidence type="ECO:0000259" key="2">
    <source>
        <dbReference type="PROSITE" id="PS51471"/>
    </source>
</evidence>
<protein>
    <submittedName>
        <fullName evidence="3">2-oxoglutarate-dependent dioxygenase Htyep</fullName>
    </submittedName>
</protein>
<keyword evidence="3" id="KW-0223">Dioxygenase</keyword>
<dbReference type="GO" id="GO:0046872">
    <property type="term" value="F:metal ion binding"/>
    <property type="evidence" value="ECO:0007669"/>
    <property type="project" value="UniProtKB-KW"/>
</dbReference>
<gene>
    <name evidence="3" type="ORF">CLIB1423_13S01398</name>
</gene>
<feature type="domain" description="Fe2OG dioxygenase" evidence="2">
    <location>
        <begin position="175"/>
        <end position="292"/>
    </location>
</feature>
<dbReference type="InterPro" id="IPR044861">
    <property type="entry name" value="IPNS-like_FE2OG_OXY"/>
</dbReference>